<organism evidence="1 2">
    <name type="scientific">Gigaspora margarita</name>
    <dbReference type="NCBI Taxonomy" id="4874"/>
    <lineage>
        <taxon>Eukaryota</taxon>
        <taxon>Fungi</taxon>
        <taxon>Fungi incertae sedis</taxon>
        <taxon>Mucoromycota</taxon>
        <taxon>Glomeromycotina</taxon>
        <taxon>Glomeromycetes</taxon>
        <taxon>Diversisporales</taxon>
        <taxon>Gigasporaceae</taxon>
        <taxon>Gigaspora</taxon>
    </lineage>
</organism>
<sequence length="89" mass="10451">MAPIKVKTIAPMKILKVQENIDEIFENQTFDKSQISKLLKTFKKILIKVKTEYKPNYTEENIVYLPLYIQLTTAPKEKNFFLEVPTTKT</sequence>
<protein>
    <submittedName>
        <fullName evidence="1">42323_t:CDS:1</fullName>
    </submittedName>
</protein>
<name>A0ABN7W4A9_GIGMA</name>
<evidence type="ECO:0000313" key="1">
    <source>
        <dbReference type="EMBL" id="CAG8815615.1"/>
    </source>
</evidence>
<accession>A0ABN7W4A9</accession>
<keyword evidence="2" id="KW-1185">Reference proteome</keyword>
<comment type="caution">
    <text evidence="1">The sequence shown here is derived from an EMBL/GenBank/DDBJ whole genome shotgun (WGS) entry which is preliminary data.</text>
</comment>
<gene>
    <name evidence="1" type="ORF">GMARGA_LOCUS26338</name>
</gene>
<feature type="non-terminal residue" evidence="1">
    <location>
        <position position="89"/>
    </location>
</feature>
<proteinExistence type="predicted"/>
<dbReference type="EMBL" id="CAJVQB010030477">
    <property type="protein sequence ID" value="CAG8815615.1"/>
    <property type="molecule type" value="Genomic_DNA"/>
</dbReference>
<dbReference type="Proteomes" id="UP000789901">
    <property type="component" value="Unassembled WGS sequence"/>
</dbReference>
<evidence type="ECO:0000313" key="2">
    <source>
        <dbReference type="Proteomes" id="UP000789901"/>
    </source>
</evidence>
<reference evidence="1 2" key="1">
    <citation type="submission" date="2021-06" db="EMBL/GenBank/DDBJ databases">
        <authorList>
            <person name="Kallberg Y."/>
            <person name="Tangrot J."/>
            <person name="Rosling A."/>
        </authorList>
    </citation>
    <scope>NUCLEOTIDE SEQUENCE [LARGE SCALE GENOMIC DNA]</scope>
    <source>
        <strain evidence="1 2">120-4 pot B 10/14</strain>
    </source>
</reference>